<dbReference type="Pfam" id="PF04341">
    <property type="entry name" value="DUF485"/>
    <property type="match status" value="1"/>
</dbReference>
<evidence type="ECO:0000313" key="3">
    <source>
        <dbReference type="EMBL" id="MFC6396144.1"/>
    </source>
</evidence>
<comment type="caution">
    <text evidence="3">The sequence shown here is derived from an EMBL/GenBank/DDBJ whole genome shotgun (WGS) entry which is preliminary data.</text>
</comment>
<keyword evidence="2" id="KW-0812">Transmembrane</keyword>
<gene>
    <name evidence="3" type="ORF">ACFP57_03955</name>
</gene>
<organism evidence="3 4">
    <name type="scientific">Luteococcus sanguinis</name>
    <dbReference type="NCBI Taxonomy" id="174038"/>
    <lineage>
        <taxon>Bacteria</taxon>
        <taxon>Bacillati</taxon>
        <taxon>Actinomycetota</taxon>
        <taxon>Actinomycetes</taxon>
        <taxon>Propionibacteriales</taxon>
        <taxon>Propionibacteriaceae</taxon>
        <taxon>Luteococcus</taxon>
    </lineage>
</organism>
<dbReference type="Proteomes" id="UP001596266">
    <property type="component" value="Unassembled WGS sequence"/>
</dbReference>
<evidence type="ECO:0000256" key="2">
    <source>
        <dbReference type="SAM" id="Phobius"/>
    </source>
</evidence>
<dbReference type="PANTHER" id="PTHR38441">
    <property type="entry name" value="INTEGRAL MEMBRANE PROTEIN-RELATED"/>
    <property type="match status" value="1"/>
</dbReference>
<keyword evidence="2" id="KW-1133">Transmembrane helix</keyword>
<proteinExistence type="predicted"/>
<evidence type="ECO:0000313" key="4">
    <source>
        <dbReference type="Proteomes" id="UP001596266"/>
    </source>
</evidence>
<name>A0ABW1X100_9ACTN</name>
<keyword evidence="2" id="KW-0472">Membrane</keyword>
<feature type="compositionally biased region" description="Basic and acidic residues" evidence="1">
    <location>
        <begin position="7"/>
        <end position="17"/>
    </location>
</feature>
<feature type="transmembrane region" description="Helical" evidence="2">
    <location>
        <begin position="59"/>
        <end position="81"/>
    </location>
</feature>
<evidence type="ECO:0000256" key="1">
    <source>
        <dbReference type="SAM" id="MobiDB-lite"/>
    </source>
</evidence>
<dbReference type="PANTHER" id="PTHR38441:SF1">
    <property type="entry name" value="MEMBRANE PROTEIN"/>
    <property type="match status" value="1"/>
</dbReference>
<feature type="transmembrane region" description="Helical" evidence="2">
    <location>
        <begin position="93"/>
        <end position="115"/>
    </location>
</feature>
<feature type="region of interest" description="Disordered" evidence="1">
    <location>
        <begin position="1"/>
        <end position="26"/>
    </location>
</feature>
<sequence>MSTQHPTDLHDDPERHLPPNHNPLPELDGPHAVTVDQAALARIQTSDDFQELKRRFRNFAFPLSAAFLVWYFLFVLLSVYAVDFMRKPIAGNITIGLVLGLLQFLTTFLITWLYIRHANKNLDPIASRLRSELEVTR</sequence>
<dbReference type="EMBL" id="JBHSUA010000009">
    <property type="protein sequence ID" value="MFC6396144.1"/>
    <property type="molecule type" value="Genomic_DNA"/>
</dbReference>
<keyword evidence="4" id="KW-1185">Reference proteome</keyword>
<accession>A0ABW1X100</accession>
<dbReference type="InterPro" id="IPR007436">
    <property type="entry name" value="DUF485"/>
</dbReference>
<protein>
    <submittedName>
        <fullName evidence="3">DUF485 domain-containing protein</fullName>
    </submittedName>
</protein>
<reference evidence="4" key="1">
    <citation type="journal article" date="2019" name="Int. J. Syst. Evol. Microbiol.">
        <title>The Global Catalogue of Microorganisms (GCM) 10K type strain sequencing project: providing services to taxonomists for standard genome sequencing and annotation.</title>
        <authorList>
            <consortium name="The Broad Institute Genomics Platform"/>
            <consortium name="The Broad Institute Genome Sequencing Center for Infectious Disease"/>
            <person name="Wu L."/>
            <person name="Ma J."/>
        </authorList>
    </citation>
    <scope>NUCLEOTIDE SEQUENCE [LARGE SCALE GENOMIC DNA]</scope>
    <source>
        <strain evidence="4">CGMCC 1.15277</strain>
    </source>
</reference>